<dbReference type="EMBL" id="JBHLUH010000059">
    <property type="protein sequence ID" value="MFC0531352.1"/>
    <property type="molecule type" value="Genomic_DNA"/>
</dbReference>
<evidence type="ECO:0000259" key="2">
    <source>
        <dbReference type="Pfam" id="PF00437"/>
    </source>
</evidence>
<dbReference type="Proteomes" id="UP001589867">
    <property type="component" value="Unassembled WGS sequence"/>
</dbReference>
<feature type="domain" description="Bacterial type II secretion system protein E" evidence="2">
    <location>
        <begin position="128"/>
        <end position="363"/>
    </location>
</feature>
<dbReference type="Gene3D" id="3.40.50.300">
    <property type="entry name" value="P-loop containing nucleotide triphosphate hydrolases"/>
    <property type="match status" value="1"/>
</dbReference>
<dbReference type="InterPro" id="IPR050921">
    <property type="entry name" value="T4SS_GSP_E_ATPase"/>
</dbReference>
<dbReference type="InterPro" id="IPR027417">
    <property type="entry name" value="P-loop_NTPase"/>
</dbReference>
<proteinExistence type="inferred from homology"/>
<gene>
    <name evidence="3" type="ORF">ACFFIA_27280</name>
</gene>
<comment type="similarity">
    <text evidence="1">Belongs to the GSP E family.</text>
</comment>
<dbReference type="InterPro" id="IPR001482">
    <property type="entry name" value="T2SS/T4SS_dom"/>
</dbReference>
<dbReference type="Gene3D" id="3.30.450.380">
    <property type="match status" value="1"/>
</dbReference>
<dbReference type="CDD" id="cd01130">
    <property type="entry name" value="VirB11-like_ATPase"/>
    <property type="match status" value="1"/>
</dbReference>
<dbReference type="RefSeq" id="WP_377255631.1">
    <property type="nucleotide sequence ID" value="NZ_JBHLUH010000059.1"/>
</dbReference>
<sequence>MTEPVSPGVVVLPQAREVVDELRPAVAAALTRMSSEGRAPADVATAVGHILDAYAERRLAAGHMPLPPPLERQVATALTDAFSGLGPLTSLLTDPQVTNIYLNGLTTWITRADGRKQQVPSPFSSVEALVDHLRDLAARIGVDERRLDRGMPRVSLRLPDGSRLFATLLARQPSVSIRRHTLLDVDLDTLTTRHRAMDPLLRDLLTAMVLARKNILVCGGPAAGKTTMLRALAKAIPHQERIVTIEDTDELALDLDPAHPDCVAIVAREPNLEGHGGVDLAELVRWAMRMSPDRVILGEARGGEVVPLLNCMSLGADGSLATIHTSTSAQAFTKILTYAAQGVERLPFDATAALVGVAVDVVVHLARTPDGTRVISSVREVIGADGPQVTSNEVFRPGQDRRATPAIPLRPATVDEVAAAGFNPDRLAGW</sequence>
<dbReference type="PANTHER" id="PTHR30486">
    <property type="entry name" value="TWITCHING MOTILITY PROTEIN PILT"/>
    <property type="match status" value="1"/>
</dbReference>
<dbReference type="SUPFAM" id="SSF52540">
    <property type="entry name" value="P-loop containing nucleoside triphosphate hydrolases"/>
    <property type="match status" value="1"/>
</dbReference>
<reference evidence="3 4" key="1">
    <citation type="submission" date="2024-09" db="EMBL/GenBank/DDBJ databases">
        <authorList>
            <person name="Sun Q."/>
            <person name="Mori K."/>
        </authorList>
    </citation>
    <scope>NUCLEOTIDE SEQUENCE [LARGE SCALE GENOMIC DNA]</scope>
    <source>
        <strain evidence="3 4">TBRC 3947</strain>
    </source>
</reference>
<keyword evidence="4" id="KW-1185">Reference proteome</keyword>
<accession>A0ABV6M9I8</accession>
<comment type="caution">
    <text evidence="3">The sequence shown here is derived from an EMBL/GenBank/DDBJ whole genome shotgun (WGS) entry which is preliminary data.</text>
</comment>
<dbReference type="Pfam" id="PF00437">
    <property type="entry name" value="T2SSE"/>
    <property type="match status" value="1"/>
</dbReference>
<name>A0ABV6M9I8_9ACTN</name>
<protein>
    <submittedName>
        <fullName evidence="3">CpaF family protein</fullName>
    </submittedName>
</protein>
<dbReference type="PANTHER" id="PTHR30486:SF6">
    <property type="entry name" value="TYPE IV PILUS RETRACTATION ATPASE PILT"/>
    <property type="match status" value="1"/>
</dbReference>
<evidence type="ECO:0000256" key="1">
    <source>
        <dbReference type="ARBA" id="ARBA00006611"/>
    </source>
</evidence>
<evidence type="ECO:0000313" key="4">
    <source>
        <dbReference type="Proteomes" id="UP001589867"/>
    </source>
</evidence>
<evidence type="ECO:0000313" key="3">
    <source>
        <dbReference type="EMBL" id="MFC0531352.1"/>
    </source>
</evidence>
<organism evidence="3 4">
    <name type="scientific">Phytohabitans kaempferiae</name>
    <dbReference type="NCBI Taxonomy" id="1620943"/>
    <lineage>
        <taxon>Bacteria</taxon>
        <taxon>Bacillati</taxon>
        <taxon>Actinomycetota</taxon>
        <taxon>Actinomycetes</taxon>
        <taxon>Micromonosporales</taxon>
        <taxon>Micromonosporaceae</taxon>
    </lineage>
</organism>